<keyword evidence="1" id="KW-0472">Membrane</keyword>
<feature type="transmembrane region" description="Helical" evidence="1">
    <location>
        <begin position="119"/>
        <end position="136"/>
    </location>
</feature>
<evidence type="ECO:0000313" key="2">
    <source>
        <dbReference type="EMBL" id="TQD85567.1"/>
    </source>
</evidence>
<name>A0A540LGG4_MALBA</name>
<proteinExistence type="predicted"/>
<dbReference type="STRING" id="106549.A0A540LGG4"/>
<evidence type="ECO:0000256" key="1">
    <source>
        <dbReference type="SAM" id="Phobius"/>
    </source>
</evidence>
<organism evidence="2 3">
    <name type="scientific">Malus baccata</name>
    <name type="common">Siberian crab apple</name>
    <name type="synonym">Pyrus baccata</name>
    <dbReference type="NCBI Taxonomy" id="106549"/>
    <lineage>
        <taxon>Eukaryota</taxon>
        <taxon>Viridiplantae</taxon>
        <taxon>Streptophyta</taxon>
        <taxon>Embryophyta</taxon>
        <taxon>Tracheophyta</taxon>
        <taxon>Spermatophyta</taxon>
        <taxon>Magnoliopsida</taxon>
        <taxon>eudicotyledons</taxon>
        <taxon>Gunneridae</taxon>
        <taxon>Pentapetalae</taxon>
        <taxon>rosids</taxon>
        <taxon>fabids</taxon>
        <taxon>Rosales</taxon>
        <taxon>Rosaceae</taxon>
        <taxon>Amygdaloideae</taxon>
        <taxon>Maleae</taxon>
        <taxon>Malus</taxon>
    </lineage>
</organism>
<feature type="transmembrane region" description="Helical" evidence="1">
    <location>
        <begin position="79"/>
        <end position="107"/>
    </location>
</feature>
<comment type="caution">
    <text evidence="2">The sequence shown here is derived from an EMBL/GenBank/DDBJ whole genome shotgun (WGS) entry which is preliminary data.</text>
</comment>
<dbReference type="EMBL" id="VIEB01000591">
    <property type="protein sequence ID" value="TQD85567.1"/>
    <property type="molecule type" value="Genomic_DNA"/>
</dbReference>
<protein>
    <submittedName>
        <fullName evidence="2">Uncharacterized protein</fullName>
    </submittedName>
</protein>
<keyword evidence="1" id="KW-1133">Transmembrane helix</keyword>
<dbReference type="AlphaFoldDB" id="A0A540LGG4"/>
<dbReference type="Proteomes" id="UP000315295">
    <property type="component" value="Unassembled WGS sequence"/>
</dbReference>
<keyword evidence="1" id="KW-0812">Transmembrane</keyword>
<sequence>MTSSMISIRPFGVRSASIKTNKKSKYNLSDGEEDDFEFQSLGALSERDDFEDDVLPADDDDVTETTQTKTKLQEMGEMIVEILLIVVSLSFSLQIFFLSCGMISYHLRTLRLFGRHRTLYFFACCVCFVLSANVLIMK</sequence>
<evidence type="ECO:0000313" key="3">
    <source>
        <dbReference type="Proteomes" id="UP000315295"/>
    </source>
</evidence>
<reference evidence="2 3" key="1">
    <citation type="journal article" date="2019" name="G3 (Bethesda)">
        <title>Sequencing of a Wild Apple (Malus baccata) Genome Unravels the Differences Between Cultivated and Wild Apple Species Regarding Disease Resistance and Cold Tolerance.</title>
        <authorList>
            <person name="Chen X."/>
        </authorList>
    </citation>
    <scope>NUCLEOTIDE SEQUENCE [LARGE SCALE GENOMIC DNA]</scope>
    <source>
        <strain evidence="3">cv. Shandingzi</strain>
        <tissue evidence="2">Leaves</tissue>
    </source>
</reference>
<gene>
    <name evidence="2" type="ORF">C1H46_028879</name>
</gene>
<accession>A0A540LGG4</accession>
<keyword evidence="3" id="KW-1185">Reference proteome</keyword>